<dbReference type="Pfam" id="PF13377">
    <property type="entry name" value="Peripla_BP_3"/>
    <property type="match status" value="1"/>
</dbReference>
<dbReference type="InterPro" id="IPR010982">
    <property type="entry name" value="Lambda_DNA-bd_dom_sf"/>
</dbReference>
<feature type="domain" description="HTH lacI-type" evidence="5">
    <location>
        <begin position="5"/>
        <end position="50"/>
    </location>
</feature>
<dbReference type="Gene3D" id="1.10.260.40">
    <property type="entry name" value="lambda repressor-like DNA-binding domains"/>
    <property type="match status" value="1"/>
</dbReference>
<evidence type="ECO:0000313" key="7">
    <source>
        <dbReference type="Proteomes" id="UP001614391"/>
    </source>
</evidence>
<keyword evidence="3 6" id="KW-0238">DNA-binding</keyword>
<evidence type="ECO:0000259" key="5">
    <source>
        <dbReference type="PROSITE" id="PS50932"/>
    </source>
</evidence>
<proteinExistence type="predicted"/>
<dbReference type="Pfam" id="PF00356">
    <property type="entry name" value="LacI"/>
    <property type="match status" value="1"/>
</dbReference>
<sequence>MTRKATLRQVAEHAGVAIGTASAVFADKQWVSSRVRDAVRQAADELGYEPRQKRPEPAPVTDVAFISWAGEAFSPANPYFAAVLHGAQQACADLGISLHYEVADPARGGLPQAVERGQVSGLLLLSYASDSEYLERIVERGVPCVLLEHEPIALPVDHVRHDDELGGYLAGKHLLSLAKSPRMPGVITADENITPARARLAGFRRALDEANVAFDPRYVLRGTFDVASGLRCMNALLDLDVPPRAVFCANDESALGALEAARARGLDVPGDVAVMGFDDVPLAARAEPPLTTIATDKHLIGVQAVRHLLDRVGNPAMTSRDTRLAVRLVQRASTRG</sequence>
<dbReference type="Proteomes" id="UP001614391">
    <property type="component" value="Unassembled WGS sequence"/>
</dbReference>
<dbReference type="RefSeq" id="WP_399620943.1">
    <property type="nucleotide sequence ID" value="NZ_JBITYT010000018.1"/>
</dbReference>
<dbReference type="SMART" id="SM00354">
    <property type="entry name" value="HTH_LACI"/>
    <property type="match status" value="1"/>
</dbReference>
<keyword evidence="7" id="KW-1185">Reference proteome</keyword>
<keyword evidence="4" id="KW-0804">Transcription</keyword>
<dbReference type="SUPFAM" id="SSF47413">
    <property type="entry name" value="lambda repressor-like DNA-binding domains"/>
    <property type="match status" value="1"/>
</dbReference>
<keyword evidence="2" id="KW-0805">Transcription regulation</keyword>
<dbReference type="CDD" id="cd01392">
    <property type="entry name" value="HTH_LacI"/>
    <property type="match status" value="1"/>
</dbReference>
<dbReference type="InterPro" id="IPR000843">
    <property type="entry name" value="HTH_LacI"/>
</dbReference>
<reference evidence="6 7" key="1">
    <citation type="submission" date="2024-10" db="EMBL/GenBank/DDBJ databases">
        <title>The Natural Products Discovery Center: Release of the First 8490 Sequenced Strains for Exploring Actinobacteria Biosynthetic Diversity.</title>
        <authorList>
            <person name="Kalkreuter E."/>
            <person name="Kautsar S.A."/>
            <person name="Yang D."/>
            <person name="Bader C.D."/>
            <person name="Teijaro C.N."/>
            <person name="Fluegel L."/>
            <person name="Davis C.M."/>
            <person name="Simpson J.R."/>
            <person name="Lauterbach L."/>
            <person name="Steele A.D."/>
            <person name="Gui C."/>
            <person name="Meng S."/>
            <person name="Li G."/>
            <person name="Viehrig K."/>
            <person name="Ye F."/>
            <person name="Su P."/>
            <person name="Kiefer A.F."/>
            <person name="Nichols A."/>
            <person name="Cepeda A.J."/>
            <person name="Yan W."/>
            <person name="Fan B."/>
            <person name="Jiang Y."/>
            <person name="Adhikari A."/>
            <person name="Zheng C.-J."/>
            <person name="Schuster L."/>
            <person name="Cowan T.M."/>
            <person name="Smanski M.J."/>
            <person name="Chevrette M.G."/>
            <person name="De Carvalho L.P.S."/>
            <person name="Shen B."/>
        </authorList>
    </citation>
    <scope>NUCLEOTIDE SEQUENCE [LARGE SCALE GENOMIC DNA]</scope>
    <source>
        <strain evidence="6 7">NPDC053346</strain>
    </source>
</reference>
<comment type="caution">
    <text evidence="6">The sequence shown here is derived from an EMBL/GenBank/DDBJ whole genome shotgun (WGS) entry which is preliminary data.</text>
</comment>
<evidence type="ECO:0000256" key="4">
    <source>
        <dbReference type="ARBA" id="ARBA00023163"/>
    </source>
</evidence>
<dbReference type="SUPFAM" id="SSF53822">
    <property type="entry name" value="Periplasmic binding protein-like I"/>
    <property type="match status" value="1"/>
</dbReference>
<evidence type="ECO:0000313" key="6">
    <source>
        <dbReference type="EMBL" id="MFI9123536.1"/>
    </source>
</evidence>
<dbReference type="PROSITE" id="PS50932">
    <property type="entry name" value="HTH_LACI_2"/>
    <property type="match status" value="1"/>
</dbReference>
<accession>A0ABW8D117</accession>
<dbReference type="CDD" id="cd06267">
    <property type="entry name" value="PBP1_LacI_sugar_binding-like"/>
    <property type="match status" value="1"/>
</dbReference>
<evidence type="ECO:0000256" key="3">
    <source>
        <dbReference type="ARBA" id="ARBA00023125"/>
    </source>
</evidence>
<gene>
    <name evidence="6" type="ORF">ACIGW0_29790</name>
</gene>
<dbReference type="PANTHER" id="PTHR30146">
    <property type="entry name" value="LACI-RELATED TRANSCRIPTIONAL REPRESSOR"/>
    <property type="match status" value="1"/>
</dbReference>
<name>A0ABW8D117_STRBI</name>
<evidence type="ECO:0000256" key="1">
    <source>
        <dbReference type="ARBA" id="ARBA00022491"/>
    </source>
</evidence>
<evidence type="ECO:0000256" key="2">
    <source>
        <dbReference type="ARBA" id="ARBA00023015"/>
    </source>
</evidence>
<protein>
    <submittedName>
        <fullName evidence="6">LacI family DNA-binding transcriptional regulator</fullName>
    </submittedName>
</protein>
<dbReference type="InterPro" id="IPR046335">
    <property type="entry name" value="LacI/GalR-like_sensor"/>
</dbReference>
<dbReference type="InterPro" id="IPR028082">
    <property type="entry name" value="Peripla_BP_I"/>
</dbReference>
<organism evidence="6 7">
    <name type="scientific">Streptomyces bikiniensis</name>
    <dbReference type="NCBI Taxonomy" id="1896"/>
    <lineage>
        <taxon>Bacteria</taxon>
        <taxon>Bacillati</taxon>
        <taxon>Actinomycetota</taxon>
        <taxon>Actinomycetes</taxon>
        <taxon>Kitasatosporales</taxon>
        <taxon>Streptomycetaceae</taxon>
        <taxon>Streptomyces</taxon>
    </lineage>
</organism>
<dbReference type="EMBL" id="JBITYT010000018">
    <property type="protein sequence ID" value="MFI9123536.1"/>
    <property type="molecule type" value="Genomic_DNA"/>
</dbReference>
<dbReference type="GO" id="GO:0003677">
    <property type="term" value="F:DNA binding"/>
    <property type="evidence" value="ECO:0007669"/>
    <property type="project" value="UniProtKB-KW"/>
</dbReference>
<dbReference type="PANTHER" id="PTHR30146:SF148">
    <property type="entry name" value="HTH-TYPE TRANSCRIPTIONAL REPRESSOR PURR-RELATED"/>
    <property type="match status" value="1"/>
</dbReference>
<keyword evidence="1" id="KW-0678">Repressor</keyword>
<dbReference type="Gene3D" id="3.40.50.2300">
    <property type="match status" value="2"/>
</dbReference>